<evidence type="ECO:0000313" key="9">
    <source>
        <dbReference type="EMBL" id="KAJ4146919.1"/>
    </source>
</evidence>
<evidence type="ECO:0000256" key="4">
    <source>
        <dbReference type="ARBA" id="ARBA00023015"/>
    </source>
</evidence>
<dbReference type="AlphaFoldDB" id="A0A9W8UIF8"/>
<dbReference type="KEGG" id="amus:LMH87_001474"/>
<dbReference type="InterPro" id="IPR000679">
    <property type="entry name" value="Znf_GATA"/>
</dbReference>
<dbReference type="PANTHER" id="PTHR47172">
    <property type="entry name" value="OS01G0976800 PROTEIN"/>
    <property type="match status" value="1"/>
</dbReference>
<proteinExistence type="predicted"/>
<dbReference type="GO" id="GO:0008270">
    <property type="term" value="F:zinc ion binding"/>
    <property type="evidence" value="ECO:0007669"/>
    <property type="project" value="UniProtKB-KW"/>
</dbReference>
<keyword evidence="5" id="KW-0804">Transcription</keyword>
<dbReference type="EMBL" id="JAJHUN010000010">
    <property type="protein sequence ID" value="KAJ4146919.1"/>
    <property type="molecule type" value="Genomic_DNA"/>
</dbReference>
<name>A0A9W8UIF8_AKAMU</name>
<dbReference type="Pfam" id="PF00320">
    <property type="entry name" value="GATA"/>
    <property type="match status" value="1"/>
</dbReference>
<keyword evidence="2 6" id="KW-0863">Zinc-finger</keyword>
<dbReference type="CDD" id="cd00202">
    <property type="entry name" value="ZnF_GATA"/>
    <property type="match status" value="1"/>
</dbReference>
<evidence type="ECO:0000256" key="3">
    <source>
        <dbReference type="ARBA" id="ARBA00022833"/>
    </source>
</evidence>
<comment type="caution">
    <text evidence="9">The sequence shown here is derived from an EMBL/GenBank/DDBJ whole genome shotgun (WGS) entry which is preliminary data.</text>
</comment>
<keyword evidence="10" id="KW-1185">Reference proteome</keyword>
<gene>
    <name evidence="9" type="ORF">LMH87_001474</name>
</gene>
<evidence type="ECO:0000256" key="1">
    <source>
        <dbReference type="ARBA" id="ARBA00022723"/>
    </source>
</evidence>
<dbReference type="RefSeq" id="XP_056049860.1">
    <property type="nucleotide sequence ID" value="XM_056192756.1"/>
</dbReference>
<feature type="region of interest" description="Disordered" evidence="7">
    <location>
        <begin position="135"/>
        <end position="154"/>
    </location>
</feature>
<evidence type="ECO:0000256" key="2">
    <source>
        <dbReference type="ARBA" id="ARBA00022771"/>
    </source>
</evidence>
<dbReference type="PROSITE" id="PS50114">
    <property type="entry name" value="GATA_ZN_FINGER_2"/>
    <property type="match status" value="1"/>
</dbReference>
<evidence type="ECO:0000256" key="7">
    <source>
        <dbReference type="SAM" id="MobiDB-lite"/>
    </source>
</evidence>
<dbReference type="GeneID" id="80888633"/>
<feature type="domain" description="GATA-type" evidence="8">
    <location>
        <begin position="297"/>
        <end position="346"/>
    </location>
</feature>
<evidence type="ECO:0000313" key="10">
    <source>
        <dbReference type="Proteomes" id="UP001144673"/>
    </source>
</evidence>
<dbReference type="GO" id="GO:0006355">
    <property type="term" value="P:regulation of DNA-templated transcription"/>
    <property type="evidence" value="ECO:0007669"/>
    <property type="project" value="InterPro"/>
</dbReference>
<sequence>MNMQRRCAMDVGDPLSDKQVVPSEQRAYVWSASYGTSYSLASVSYIYLDFIQAPTTPTMISSRVSLPAVHQNPETPARRSLPPISEMFSDIQLKCHHPPQQGYYASLHSKSMVDRNEPVGTAYDPVYHDYRSASGDRRQHLAPAPQPDQASHMPAVYSTPQSQTQIGLIHYDPSRGGRAEFLPRHFMNWSYQQFFSRIRYFSGTIANFAEACSRDDQQHLPSELEVGGMIANVDSIKREIDQYQLFIQSAKRVSERNTGDDTVEVTPNVHMYSDSTEFPPHKVVKKQRVRPARPGHCHECKLTASSEWRYGPNGPGTLCNACGLRYGKLERKRKRQLDAQPLPAKKT</sequence>
<organism evidence="9 10">
    <name type="scientific">Akanthomyces muscarius</name>
    <name type="common">Entomopathogenic fungus</name>
    <name type="synonym">Lecanicillium muscarium</name>
    <dbReference type="NCBI Taxonomy" id="2231603"/>
    <lineage>
        <taxon>Eukaryota</taxon>
        <taxon>Fungi</taxon>
        <taxon>Dikarya</taxon>
        <taxon>Ascomycota</taxon>
        <taxon>Pezizomycotina</taxon>
        <taxon>Sordariomycetes</taxon>
        <taxon>Hypocreomycetidae</taxon>
        <taxon>Hypocreales</taxon>
        <taxon>Cordycipitaceae</taxon>
        <taxon>Akanthomyces</taxon>
    </lineage>
</organism>
<dbReference type="SMART" id="SM00401">
    <property type="entry name" value="ZnF_GATA"/>
    <property type="match status" value="1"/>
</dbReference>
<dbReference type="Proteomes" id="UP001144673">
    <property type="component" value="Chromosome 3"/>
</dbReference>
<evidence type="ECO:0000256" key="6">
    <source>
        <dbReference type="PROSITE-ProRule" id="PRU00094"/>
    </source>
</evidence>
<evidence type="ECO:0000259" key="8">
    <source>
        <dbReference type="PROSITE" id="PS50114"/>
    </source>
</evidence>
<keyword evidence="1" id="KW-0479">Metal-binding</keyword>
<dbReference type="Gene3D" id="3.30.50.10">
    <property type="entry name" value="Erythroid Transcription Factor GATA-1, subunit A"/>
    <property type="match status" value="1"/>
</dbReference>
<accession>A0A9W8UIF8</accession>
<dbReference type="InterPro" id="IPR013088">
    <property type="entry name" value="Znf_NHR/GATA"/>
</dbReference>
<dbReference type="PANTHER" id="PTHR47172:SF24">
    <property type="entry name" value="GATA ZINC FINGER DOMAIN-CONTAINING PROTEIN 14-RELATED"/>
    <property type="match status" value="1"/>
</dbReference>
<protein>
    <recommendedName>
        <fullName evidence="8">GATA-type domain-containing protein</fullName>
    </recommendedName>
</protein>
<dbReference type="SUPFAM" id="SSF57716">
    <property type="entry name" value="Glucocorticoid receptor-like (DNA-binding domain)"/>
    <property type="match status" value="1"/>
</dbReference>
<evidence type="ECO:0000256" key="5">
    <source>
        <dbReference type="ARBA" id="ARBA00023163"/>
    </source>
</evidence>
<reference evidence="9" key="1">
    <citation type="journal article" date="2023" name="Access Microbiol">
        <title>De-novo genome assembly for Akanthomyces muscarius, a biocontrol agent of insect agricultural pests.</title>
        <authorList>
            <person name="Erdos Z."/>
            <person name="Studholme D.J."/>
            <person name="Raymond B."/>
            <person name="Sharma M."/>
        </authorList>
    </citation>
    <scope>NUCLEOTIDE SEQUENCE</scope>
    <source>
        <strain evidence="9">Ve6</strain>
    </source>
</reference>
<dbReference type="GO" id="GO:0043565">
    <property type="term" value="F:sequence-specific DNA binding"/>
    <property type="evidence" value="ECO:0007669"/>
    <property type="project" value="InterPro"/>
</dbReference>
<keyword evidence="3" id="KW-0862">Zinc</keyword>
<keyword evidence="4" id="KW-0805">Transcription regulation</keyword>